<sequence>MATDPITEVVATENQTVVQVKSFSTTQTVAPTSHVTVLVNHGEKSEKLLTEDVPKLKQGEGDIQAVSSVEAWKHSDFLCQNYVMNGLADSLYNVYSTMKTAKELWESLD</sequence>
<name>A0ABD1UQS4_9LAMI</name>
<evidence type="ECO:0000313" key="1">
    <source>
        <dbReference type="EMBL" id="KAL2527374.1"/>
    </source>
</evidence>
<reference evidence="2" key="1">
    <citation type="submission" date="2024-07" db="EMBL/GenBank/DDBJ databases">
        <title>Two chromosome-level genome assemblies of Korean endemic species Abeliophyllum distichum and Forsythia ovata (Oleaceae).</title>
        <authorList>
            <person name="Jang H."/>
        </authorList>
    </citation>
    <scope>NUCLEOTIDE SEQUENCE [LARGE SCALE GENOMIC DNA]</scope>
</reference>
<dbReference type="AlphaFoldDB" id="A0ABD1UQS4"/>
<protein>
    <submittedName>
        <fullName evidence="1">CCHC-type domain-containing protein</fullName>
    </submittedName>
</protein>
<accession>A0ABD1UQS4</accession>
<dbReference type="Proteomes" id="UP001604336">
    <property type="component" value="Unassembled WGS sequence"/>
</dbReference>
<gene>
    <name evidence="1" type="ORF">Adt_12428</name>
</gene>
<evidence type="ECO:0000313" key="2">
    <source>
        <dbReference type="Proteomes" id="UP001604336"/>
    </source>
</evidence>
<keyword evidence="2" id="KW-1185">Reference proteome</keyword>
<comment type="caution">
    <text evidence="1">The sequence shown here is derived from an EMBL/GenBank/DDBJ whole genome shotgun (WGS) entry which is preliminary data.</text>
</comment>
<organism evidence="1 2">
    <name type="scientific">Abeliophyllum distichum</name>
    <dbReference type="NCBI Taxonomy" id="126358"/>
    <lineage>
        <taxon>Eukaryota</taxon>
        <taxon>Viridiplantae</taxon>
        <taxon>Streptophyta</taxon>
        <taxon>Embryophyta</taxon>
        <taxon>Tracheophyta</taxon>
        <taxon>Spermatophyta</taxon>
        <taxon>Magnoliopsida</taxon>
        <taxon>eudicotyledons</taxon>
        <taxon>Gunneridae</taxon>
        <taxon>Pentapetalae</taxon>
        <taxon>asterids</taxon>
        <taxon>lamiids</taxon>
        <taxon>Lamiales</taxon>
        <taxon>Oleaceae</taxon>
        <taxon>Forsythieae</taxon>
        <taxon>Abeliophyllum</taxon>
    </lineage>
</organism>
<proteinExistence type="predicted"/>
<dbReference type="EMBL" id="JBFOLK010000003">
    <property type="protein sequence ID" value="KAL2527374.1"/>
    <property type="molecule type" value="Genomic_DNA"/>
</dbReference>